<name>A0AA47M9V0_MERPO</name>
<evidence type="ECO:0000256" key="2">
    <source>
        <dbReference type="ARBA" id="ARBA00022723"/>
    </source>
</evidence>
<feature type="transmembrane region" description="Helical" evidence="4">
    <location>
        <begin position="451"/>
        <end position="477"/>
    </location>
</feature>
<dbReference type="AlphaFoldDB" id="A0AA47M9V0"/>
<evidence type="ECO:0000256" key="1">
    <source>
        <dbReference type="ARBA" id="ARBA00001968"/>
    </source>
</evidence>
<dbReference type="Proteomes" id="UP001174136">
    <property type="component" value="Unassembled WGS sequence"/>
</dbReference>
<comment type="cofactor">
    <cofactor evidence="1">
        <name>a divalent metal cation</name>
        <dbReference type="ChEBI" id="CHEBI:60240"/>
    </cofactor>
</comment>
<feature type="transmembrane region" description="Helical" evidence="4">
    <location>
        <begin position="407"/>
        <end position="430"/>
    </location>
</feature>
<keyword evidence="4" id="KW-0812">Transmembrane</keyword>
<evidence type="ECO:0000313" key="7">
    <source>
        <dbReference type="Proteomes" id="UP001174136"/>
    </source>
</evidence>
<dbReference type="EMBL" id="JAOPHQ010005204">
    <property type="protein sequence ID" value="KAK0136196.1"/>
    <property type="molecule type" value="Genomic_DNA"/>
</dbReference>
<keyword evidence="4" id="KW-0472">Membrane</keyword>
<evidence type="ECO:0000313" key="6">
    <source>
        <dbReference type="EMBL" id="KAK0136196.1"/>
    </source>
</evidence>
<dbReference type="Pfam" id="PF13359">
    <property type="entry name" value="DDE_Tnp_4"/>
    <property type="match status" value="1"/>
</dbReference>
<feature type="compositionally biased region" description="Basic and acidic residues" evidence="3">
    <location>
        <begin position="361"/>
        <end position="371"/>
    </location>
</feature>
<dbReference type="GO" id="GO:0046872">
    <property type="term" value="F:metal ion binding"/>
    <property type="evidence" value="ECO:0007669"/>
    <property type="project" value="UniProtKB-KW"/>
</dbReference>
<feature type="domain" description="DDE Tnp4" evidence="5">
    <location>
        <begin position="64"/>
        <end position="126"/>
    </location>
</feature>
<protein>
    <submittedName>
        <fullName evidence="6">Nuclease HARBI1</fullName>
    </submittedName>
</protein>
<feature type="region of interest" description="Disordered" evidence="3">
    <location>
        <begin position="348"/>
        <end position="377"/>
    </location>
</feature>
<proteinExistence type="predicted"/>
<organism evidence="6 7">
    <name type="scientific">Merluccius polli</name>
    <name type="common">Benguela hake</name>
    <name type="synonym">Merluccius cadenati</name>
    <dbReference type="NCBI Taxonomy" id="89951"/>
    <lineage>
        <taxon>Eukaryota</taxon>
        <taxon>Metazoa</taxon>
        <taxon>Chordata</taxon>
        <taxon>Craniata</taxon>
        <taxon>Vertebrata</taxon>
        <taxon>Euteleostomi</taxon>
        <taxon>Actinopterygii</taxon>
        <taxon>Neopterygii</taxon>
        <taxon>Teleostei</taxon>
        <taxon>Neoteleostei</taxon>
        <taxon>Acanthomorphata</taxon>
        <taxon>Zeiogadaria</taxon>
        <taxon>Gadariae</taxon>
        <taxon>Gadiformes</taxon>
        <taxon>Gadoidei</taxon>
        <taxon>Merlucciidae</taxon>
        <taxon>Merluccius</taxon>
    </lineage>
</organism>
<comment type="caution">
    <text evidence="6">The sequence shown here is derived from an EMBL/GenBank/DDBJ whole genome shotgun (WGS) entry which is preliminary data.</text>
</comment>
<evidence type="ECO:0000256" key="4">
    <source>
        <dbReference type="SAM" id="Phobius"/>
    </source>
</evidence>
<reference evidence="6" key="1">
    <citation type="journal article" date="2023" name="Front. Mar. Sci.">
        <title>A new Merluccius polli reference genome to investigate the effects of global change in West African waters.</title>
        <authorList>
            <person name="Mateo J.L."/>
            <person name="Blanco-Fernandez C."/>
            <person name="Garcia-Vazquez E."/>
            <person name="Machado-Schiaffino G."/>
        </authorList>
    </citation>
    <scope>NUCLEOTIDE SEQUENCE</scope>
    <source>
        <strain evidence="6">C29</strain>
        <tissue evidence="6">Fin</tissue>
    </source>
</reference>
<keyword evidence="7" id="KW-1185">Reference proteome</keyword>
<gene>
    <name evidence="6" type="primary">HARBI1_48</name>
    <name evidence="6" type="ORF">N1851_027909</name>
</gene>
<dbReference type="InterPro" id="IPR027806">
    <property type="entry name" value="HARBI1_dom"/>
</dbReference>
<sequence length="502" mass="56726">MTARRNVLETVEDCELIKRYRLNREGIKLVVELFIRFPLDNQQLHRIKANFMAIAGMAGVVGAVDGTHIQIIAPSKDEDVFLNRKKVHSINTQIAFDATFYILDVAKWPGSTHDPRILMGSGLRREWLSLQDVLTPYLSPQPGAQLKYNMQRYNRMGLVVRHCADQTHTHLVSLAEELQESVVFLTHPVFQTVHRLHQLMFLHACDCLMLLQLDGGLGERHLQVVVGSHIVVVEVHEALDGLLHSRHLEQRHLVVSEDRGGGVGLVQNAAARLLTRTRKYDHITPILSSLHWLTVKARSDVKVLLLIYKILHGLAPSYLKDRIIPYCPSRPLRSSGAGLSIPKEISRTQSRTELTVPRATSESRKSQREGLKTGPTDLLKVPTYDGGRTSTVVQSLVGGGFSRDVKIFYFLLQLFDDAFSLFLCGFQFLFDRLVEIIPLLFNASHQSSEDLLTVGYLSVCVCFAALYCVVDLLNLLFSLLDHLLNFRLHLPQLGRLHFIFLL</sequence>
<keyword evidence="2" id="KW-0479">Metal-binding</keyword>
<accession>A0AA47M9V0</accession>
<evidence type="ECO:0000256" key="3">
    <source>
        <dbReference type="SAM" id="MobiDB-lite"/>
    </source>
</evidence>
<evidence type="ECO:0000259" key="5">
    <source>
        <dbReference type="Pfam" id="PF13359"/>
    </source>
</evidence>
<keyword evidence="4" id="KW-1133">Transmembrane helix</keyword>